<dbReference type="GO" id="GO:0003677">
    <property type="term" value="F:DNA binding"/>
    <property type="evidence" value="ECO:0007669"/>
    <property type="project" value="UniProtKB-KW"/>
</dbReference>
<keyword evidence="7" id="KW-0347">Helicase</keyword>
<dbReference type="PROSITE" id="PS51192">
    <property type="entry name" value="HELICASE_ATP_BIND_1"/>
    <property type="match status" value="1"/>
</dbReference>
<dbReference type="GO" id="GO:0043138">
    <property type="term" value="F:3'-5' DNA helicase activity"/>
    <property type="evidence" value="ECO:0007669"/>
    <property type="project" value="UniProtKB-EC"/>
</dbReference>
<dbReference type="OrthoDB" id="9763310at2"/>
<dbReference type="GO" id="GO:0005524">
    <property type="term" value="F:ATP binding"/>
    <property type="evidence" value="ECO:0007669"/>
    <property type="project" value="InterPro"/>
</dbReference>
<evidence type="ECO:0000256" key="1">
    <source>
        <dbReference type="ARBA" id="ARBA00005446"/>
    </source>
</evidence>
<evidence type="ECO:0000259" key="6">
    <source>
        <dbReference type="PROSITE" id="PS51192"/>
    </source>
</evidence>
<dbReference type="SUPFAM" id="SSF52540">
    <property type="entry name" value="P-loop containing nucleoside triphosphate hydrolases"/>
    <property type="match status" value="2"/>
</dbReference>
<dbReference type="Proteomes" id="UP000007383">
    <property type="component" value="Chromosome"/>
</dbReference>
<accession>H9UIV4</accession>
<dbReference type="GO" id="GO:0005737">
    <property type="term" value="C:cytoplasm"/>
    <property type="evidence" value="ECO:0007669"/>
    <property type="project" value="TreeGrafter"/>
</dbReference>
<comment type="catalytic activity">
    <reaction evidence="4">
        <text>Couples ATP hydrolysis with the unwinding of duplex DNA by translocating in the 3'-5' direction.</text>
        <dbReference type="EC" id="5.6.2.4"/>
    </reaction>
</comment>
<protein>
    <recommendedName>
        <fullName evidence="5">DNA 3'-5' helicase</fullName>
        <ecNumber evidence="5">5.6.2.4</ecNumber>
    </recommendedName>
</protein>
<dbReference type="GO" id="GO:0006310">
    <property type="term" value="P:DNA recombination"/>
    <property type="evidence" value="ECO:0007669"/>
    <property type="project" value="TreeGrafter"/>
</dbReference>
<dbReference type="EMBL" id="CP003282">
    <property type="protein sequence ID" value="AFG37447.1"/>
    <property type="molecule type" value="Genomic_DNA"/>
</dbReference>
<dbReference type="eggNOG" id="COG0514">
    <property type="taxonomic scope" value="Bacteria"/>
</dbReference>
<dbReference type="PANTHER" id="PTHR13710:SF105">
    <property type="entry name" value="ATP-DEPENDENT DNA HELICASE Q1"/>
    <property type="match status" value="1"/>
</dbReference>
<dbReference type="InterPro" id="IPR011545">
    <property type="entry name" value="DEAD/DEAH_box_helicase_dom"/>
</dbReference>
<dbReference type="Gene3D" id="3.40.50.300">
    <property type="entry name" value="P-loop containing nucleotide triphosphate hydrolases"/>
    <property type="match status" value="2"/>
</dbReference>
<evidence type="ECO:0000313" key="8">
    <source>
        <dbReference type="Proteomes" id="UP000007383"/>
    </source>
</evidence>
<keyword evidence="2" id="KW-0238">DNA-binding</keyword>
<dbReference type="KEGG" id="sfc:Spiaf_1381"/>
<keyword evidence="7" id="KW-0067">ATP-binding</keyword>
<keyword evidence="8" id="KW-1185">Reference proteome</keyword>
<proteinExistence type="inferred from homology"/>
<dbReference type="SMART" id="SM00487">
    <property type="entry name" value="DEXDc"/>
    <property type="match status" value="1"/>
</dbReference>
<feature type="domain" description="Helicase ATP-binding" evidence="6">
    <location>
        <begin position="47"/>
        <end position="215"/>
    </location>
</feature>
<evidence type="ECO:0000256" key="2">
    <source>
        <dbReference type="ARBA" id="ARBA00023125"/>
    </source>
</evidence>
<keyword evidence="7" id="KW-0547">Nucleotide-binding</keyword>
<evidence type="ECO:0000256" key="3">
    <source>
        <dbReference type="ARBA" id="ARBA00023235"/>
    </source>
</evidence>
<evidence type="ECO:0000256" key="5">
    <source>
        <dbReference type="ARBA" id="ARBA00034808"/>
    </source>
</evidence>
<organism evidence="7 8">
    <name type="scientific">Spirochaeta africana (strain ATCC 700263 / DSM 8902 / Z-7692)</name>
    <dbReference type="NCBI Taxonomy" id="889378"/>
    <lineage>
        <taxon>Bacteria</taxon>
        <taxon>Pseudomonadati</taxon>
        <taxon>Spirochaetota</taxon>
        <taxon>Spirochaetia</taxon>
        <taxon>Spirochaetales</taxon>
        <taxon>Spirochaetaceae</taxon>
        <taxon>Spirochaeta</taxon>
    </lineage>
</organism>
<reference evidence="8" key="1">
    <citation type="journal article" date="2013" name="Stand. Genomic Sci.">
        <title>Complete genome sequence of the halophilic bacterium Spirochaeta africana type strain (Z-7692(T)) from the alkaline Lake Magadi in the East African Rift.</title>
        <authorList>
            <person name="Liolos K."/>
            <person name="Abt B."/>
            <person name="Scheuner C."/>
            <person name="Teshima H."/>
            <person name="Held B."/>
            <person name="Lapidus A."/>
            <person name="Nolan M."/>
            <person name="Lucas S."/>
            <person name="Deshpande S."/>
            <person name="Cheng J.F."/>
            <person name="Tapia R."/>
            <person name="Goodwin L.A."/>
            <person name="Pitluck S."/>
            <person name="Pagani I."/>
            <person name="Ivanova N."/>
            <person name="Mavromatis K."/>
            <person name="Mikhailova N."/>
            <person name="Huntemann M."/>
            <person name="Pati A."/>
            <person name="Chen A."/>
            <person name="Palaniappan K."/>
            <person name="Land M."/>
            <person name="Rohde M."/>
            <person name="Tindall B.J."/>
            <person name="Detter J.C."/>
            <person name="Goker M."/>
            <person name="Bristow J."/>
            <person name="Eisen J.A."/>
            <person name="Markowitz V."/>
            <person name="Hugenholtz P."/>
            <person name="Woyke T."/>
            <person name="Klenk H.P."/>
            <person name="Kyrpides N.C."/>
        </authorList>
    </citation>
    <scope>NUCLEOTIDE SEQUENCE</scope>
    <source>
        <strain evidence="8">ATCC 700263 / DSM 8902 / Z-7692</strain>
    </source>
</reference>
<dbReference type="GO" id="GO:0005694">
    <property type="term" value="C:chromosome"/>
    <property type="evidence" value="ECO:0007669"/>
    <property type="project" value="TreeGrafter"/>
</dbReference>
<dbReference type="GO" id="GO:0006281">
    <property type="term" value="P:DNA repair"/>
    <property type="evidence" value="ECO:0007669"/>
    <property type="project" value="TreeGrafter"/>
</dbReference>
<comment type="similarity">
    <text evidence="1">Belongs to the helicase family. RecQ subfamily.</text>
</comment>
<sequence>MRPKEIPASSQLSPPDPVVHWARTQAGIPFLFPVQRLVIAGILDALASEDPEPRGQIAVLPTGAGKSLCFQAPAALDGRPTLVLYPLLALLQDQKRRFDELGIPAAVVRGGQSSADRREIWDGVRAGRIRAVLSNPETMVQPGTLRTIAGLGFVHLVVDESHCVCEWGKTFRPDYLRIPEIRRAAGIRVISAFTATAGPQVLTAIQEHLFPDCSPARLLGSPDRPNMGITVLPVLQKDVAIRQMLSDPGRLHGRSDLPLWAPGAALPRPAIVFCSSRAGCRELALRLYADHPGKVRFYHAGLERSEKDRIEHWFFDSPDGILVSTNAYGMAVVSYMFN</sequence>
<keyword evidence="3" id="KW-0413">Isomerase</keyword>
<name>H9UIV4_SPIAZ</name>
<dbReference type="STRING" id="889378.Spiaf_1381"/>
<dbReference type="InterPro" id="IPR014001">
    <property type="entry name" value="Helicase_ATP-bd"/>
</dbReference>
<dbReference type="EC" id="5.6.2.4" evidence="5"/>
<dbReference type="AlphaFoldDB" id="H9UIV4"/>
<dbReference type="Pfam" id="PF00270">
    <property type="entry name" value="DEAD"/>
    <property type="match status" value="1"/>
</dbReference>
<dbReference type="HOGENOM" id="CLU_821127_0_0_12"/>
<dbReference type="PANTHER" id="PTHR13710">
    <property type="entry name" value="DNA HELICASE RECQ FAMILY MEMBER"/>
    <property type="match status" value="1"/>
</dbReference>
<dbReference type="RefSeq" id="WP_014455432.1">
    <property type="nucleotide sequence ID" value="NC_017098.1"/>
</dbReference>
<keyword evidence="7" id="KW-0378">Hydrolase</keyword>
<dbReference type="GO" id="GO:0009378">
    <property type="term" value="F:four-way junction helicase activity"/>
    <property type="evidence" value="ECO:0007669"/>
    <property type="project" value="TreeGrafter"/>
</dbReference>
<dbReference type="PATRIC" id="fig|889378.3.peg.1374"/>
<gene>
    <name evidence="7" type="ordered locus">Spiaf_1381</name>
</gene>
<dbReference type="InterPro" id="IPR027417">
    <property type="entry name" value="P-loop_NTPase"/>
</dbReference>
<evidence type="ECO:0000313" key="7">
    <source>
        <dbReference type="EMBL" id="AFG37447.1"/>
    </source>
</evidence>
<evidence type="ECO:0000256" key="4">
    <source>
        <dbReference type="ARBA" id="ARBA00034617"/>
    </source>
</evidence>